<dbReference type="PANTHER" id="PTHR11019:SF159">
    <property type="entry name" value="TRANSCRIPTIONAL REGULATOR-RELATED"/>
    <property type="match status" value="1"/>
</dbReference>
<protein>
    <recommendedName>
        <fullName evidence="4">HTH araC/xylS-type domain-containing protein</fullName>
    </recommendedName>
</protein>
<dbReference type="GO" id="GO:0003700">
    <property type="term" value="F:DNA-binding transcription factor activity"/>
    <property type="evidence" value="ECO:0007669"/>
    <property type="project" value="InterPro"/>
</dbReference>
<dbReference type="Gene3D" id="1.10.10.60">
    <property type="entry name" value="Homeodomain-like"/>
    <property type="match status" value="2"/>
</dbReference>
<evidence type="ECO:0000313" key="6">
    <source>
        <dbReference type="Proteomes" id="UP001320119"/>
    </source>
</evidence>
<keyword evidence="2" id="KW-0238">DNA-binding</keyword>
<evidence type="ECO:0000256" key="3">
    <source>
        <dbReference type="ARBA" id="ARBA00023163"/>
    </source>
</evidence>
<dbReference type="AlphaFoldDB" id="A0AAN1WF63"/>
<sequence>MDSLSQLLESLEVKAEVFYNGKLCGLQGFDENPQSGMLHFVKSGAIQVKTEEGHKLSLPSSSLLFFPSGVKHDVFVAQNQEAELVCASIHFPITQQNFLLSKLPRFICMQTKENPEIVTTTAWLFKEAFVEATGYRTLINRLCDIFMVQLIRHVTDTGVIHFSLLAGASHPKLNPLMDKLKFSPEDAWTVDSMAQEVAMSRSKFAQLFKETTGKAPMEYLTDLRLDAAKRLLKKQKPVGLIANHVGYENASTLARVFKKRFGVTPKQWIKR</sequence>
<dbReference type="RefSeq" id="WP_236985978.1">
    <property type="nucleotide sequence ID" value="NZ_AP023086.1"/>
</dbReference>
<organism evidence="5 6">
    <name type="scientific">Marinagarivorans cellulosilyticus</name>
    <dbReference type="NCBI Taxonomy" id="2721545"/>
    <lineage>
        <taxon>Bacteria</taxon>
        <taxon>Pseudomonadati</taxon>
        <taxon>Pseudomonadota</taxon>
        <taxon>Gammaproteobacteria</taxon>
        <taxon>Cellvibrionales</taxon>
        <taxon>Cellvibrionaceae</taxon>
        <taxon>Marinagarivorans</taxon>
    </lineage>
</organism>
<dbReference type="EMBL" id="AP023086">
    <property type="protein sequence ID" value="BCD96479.1"/>
    <property type="molecule type" value="Genomic_DNA"/>
</dbReference>
<dbReference type="Pfam" id="PF12833">
    <property type="entry name" value="HTH_18"/>
    <property type="match status" value="1"/>
</dbReference>
<dbReference type="GO" id="GO:0043565">
    <property type="term" value="F:sequence-specific DNA binding"/>
    <property type="evidence" value="ECO:0007669"/>
    <property type="project" value="InterPro"/>
</dbReference>
<dbReference type="SMART" id="SM00342">
    <property type="entry name" value="HTH_ARAC"/>
    <property type="match status" value="1"/>
</dbReference>
<accession>A0AAN1WF63</accession>
<name>A0AAN1WF63_9GAMM</name>
<evidence type="ECO:0000256" key="2">
    <source>
        <dbReference type="ARBA" id="ARBA00023125"/>
    </source>
</evidence>
<evidence type="ECO:0000313" key="5">
    <source>
        <dbReference type="EMBL" id="BCD96479.1"/>
    </source>
</evidence>
<keyword evidence="6" id="KW-1185">Reference proteome</keyword>
<evidence type="ECO:0000259" key="4">
    <source>
        <dbReference type="PROSITE" id="PS01124"/>
    </source>
</evidence>
<keyword evidence="1" id="KW-0805">Transcription regulation</keyword>
<feature type="domain" description="HTH araC/xylS-type" evidence="4">
    <location>
        <begin position="174"/>
        <end position="271"/>
    </location>
</feature>
<dbReference type="PROSITE" id="PS01124">
    <property type="entry name" value="HTH_ARAC_FAMILY_2"/>
    <property type="match status" value="1"/>
</dbReference>
<dbReference type="SUPFAM" id="SSF51215">
    <property type="entry name" value="Regulatory protein AraC"/>
    <property type="match status" value="1"/>
</dbReference>
<dbReference type="InterPro" id="IPR009057">
    <property type="entry name" value="Homeodomain-like_sf"/>
</dbReference>
<reference evidence="5 6" key="1">
    <citation type="journal article" date="2022" name="IScience">
        <title>An ultrasensitive nanofiber-based assay for enzymatic hydrolysis and deep-sea microbial degradation of cellulose.</title>
        <authorList>
            <person name="Tsudome M."/>
            <person name="Tachioka M."/>
            <person name="Miyazaki M."/>
            <person name="Uchimura K."/>
            <person name="Tsuda M."/>
            <person name="Takaki Y."/>
            <person name="Deguchi S."/>
        </authorList>
    </citation>
    <scope>NUCLEOTIDE SEQUENCE [LARGE SCALE GENOMIC DNA]</scope>
    <source>
        <strain evidence="5 6">GE09</strain>
    </source>
</reference>
<keyword evidence="3" id="KW-0804">Transcription</keyword>
<dbReference type="InterPro" id="IPR032783">
    <property type="entry name" value="AraC_lig"/>
</dbReference>
<dbReference type="Proteomes" id="UP001320119">
    <property type="component" value="Chromosome"/>
</dbReference>
<dbReference type="KEGG" id="marq:MARGE09_P0679"/>
<dbReference type="PANTHER" id="PTHR11019">
    <property type="entry name" value="HTH-TYPE TRANSCRIPTIONAL REGULATOR NIMR"/>
    <property type="match status" value="1"/>
</dbReference>
<proteinExistence type="predicted"/>
<dbReference type="SUPFAM" id="SSF46689">
    <property type="entry name" value="Homeodomain-like"/>
    <property type="match status" value="2"/>
</dbReference>
<dbReference type="InterPro" id="IPR018060">
    <property type="entry name" value="HTH_AraC"/>
</dbReference>
<evidence type="ECO:0000256" key="1">
    <source>
        <dbReference type="ARBA" id="ARBA00023015"/>
    </source>
</evidence>
<dbReference type="Pfam" id="PF12852">
    <property type="entry name" value="Cupin_6"/>
    <property type="match status" value="1"/>
</dbReference>
<gene>
    <name evidence="5" type="ORF">MARGE09_P0679</name>
</gene>
<dbReference type="InterPro" id="IPR037923">
    <property type="entry name" value="HTH-like"/>
</dbReference>